<organism evidence="2 3">
    <name type="scientific">Lobosporangium transversale</name>
    <dbReference type="NCBI Taxonomy" id="64571"/>
    <lineage>
        <taxon>Eukaryota</taxon>
        <taxon>Fungi</taxon>
        <taxon>Fungi incertae sedis</taxon>
        <taxon>Mucoromycota</taxon>
        <taxon>Mortierellomycotina</taxon>
        <taxon>Mortierellomycetes</taxon>
        <taxon>Mortierellales</taxon>
        <taxon>Mortierellaceae</taxon>
        <taxon>Lobosporangium</taxon>
    </lineage>
</organism>
<evidence type="ECO:0000256" key="1">
    <source>
        <dbReference type="SAM" id="MobiDB-lite"/>
    </source>
</evidence>
<dbReference type="OrthoDB" id="2363456at2759"/>
<dbReference type="InParanoid" id="A0A1Y2GEA0"/>
<dbReference type="Proteomes" id="UP000193648">
    <property type="component" value="Unassembled WGS sequence"/>
</dbReference>
<evidence type="ECO:0000313" key="3">
    <source>
        <dbReference type="Proteomes" id="UP000193648"/>
    </source>
</evidence>
<feature type="compositionally biased region" description="Polar residues" evidence="1">
    <location>
        <begin position="61"/>
        <end position="111"/>
    </location>
</feature>
<dbReference type="RefSeq" id="XP_021878428.1">
    <property type="nucleotide sequence ID" value="XM_022030435.1"/>
</dbReference>
<sequence length="150" mass="16784">MTIASEQLMMHQQDLKDPISSIAFLSNSGSALVSKKKNTGDGMQSSARSTKAQRRPMFSITLPSSCKRSHSSFSNDGESTITFNGDHSENESAQSPNLSWDQNRQRNSSVRFLSGEGDNLLNHERKRGLPKTPYPTTREEESRLCSFFKH</sequence>
<gene>
    <name evidence="2" type="ORF">BCR41DRAFT_424469</name>
</gene>
<comment type="caution">
    <text evidence="2">The sequence shown here is derived from an EMBL/GenBank/DDBJ whole genome shotgun (WGS) entry which is preliminary data.</text>
</comment>
<protein>
    <submittedName>
        <fullName evidence="2">Uncharacterized protein</fullName>
    </submittedName>
</protein>
<name>A0A1Y2GEA0_9FUNG</name>
<dbReference type="EMBL" id="MCFF01000037">
    <property type="protein sequence ID" value="ORZ08500.1"/>
    <property type="molecule type" value="Genomic_DNA"/>
</dbReference>
<dbReference type="GeneID" id="33572277"/>
<proteinExistence type="predicted"/>
<keyword evidence="3" id="KW-1185">Reference proteome</keyword>
<dbReference type="AlphaFoldDB" id="A0A1Y2GEA0"/>
<evidence type="ECO:0000313" key="2">
    <source>
        <dbReference type="EMBL" id="ORZ08500.1"/>
    </source>
</evidence>
<feature type="region of interest" description="Disordered" evidence="1">
    <location>
        <begin position="32"/>
        <end position="150"/>
    </location>
</feature>
<reference evidence="2 3" key="1">
    <citation type="submission" date="2016-07" db="EMBL/GenBank/DDBJ databases">
        <title>Pervasive Adenine N6-methylation of Active Genes in Fungi.</title>
        <authorList>
            <consortium name="DOE Joint Genome Institute"/>
            <person name="Mondo S.J."/>
            <person name="Dannebaum R.O."/>
            <person name="Kuo R.C."/>
            <person name="Labutti K."/>
            <person name="Haridas S."/>
            <person name="Kuo A."/>
            <person name="Salamov A."/>
            <person name="Ahrendt S.R."/>
            <person name="Lipzen A."/>
            <person name="Sullivan W."/>
            <person name="Andreopoulos W.B."/>
            <person name="Clum A."/>
            <person name="Lindquist E."/>
            <person name="Daum C."/>
            <person name="Ramamoorthy G.K."/>
            <person name="Gryganskyi A."/>
            <person name="Culley D."/>
            <person name="Magnuson J.K."/>
            <person name="James T.Y."/>
            <person name="O'Malley M.A."/>
            <person name="Stajich J.E."/>
            <person name="Spatafora J.W."/>
            <person name="Visel A."/>
            <person name="Grigoriev I.V."/>
        </authorList>
    </citation>
    <scope>NUCLEOTIDE SEQUENCE [LARGE SCALE GENOMIC DNA]</scope>
    <source>
        <strain evidence="2 3">NRRL 3116</strain>
    </source>
</reference>
<feature type="compositionally biased region" description="Polar residues" evidence="1">
    <location>
        <begin position="41"/>
        <end position="50"/>
    </location>
</feature>
<accession>A0A1Y2GEA0</accession>